<sequence length="746" mass="81528">MLFRRLALISILLLTCRPAMAERPPLPDPPRIDVPETFPPHPRLFINQKEIDALKAWAKRDKVVGEYVDAFITRSLAEIDTITLPGPKSGDHNRAIAGNSQRLAVAYVLSDKIELAEAAGRILTAYIEHVPNYRVSGLKGRVTSSALGEAAWATSAACAYDLIYNSGVLTDEQKQGIEQDVLKLSAEALRTCNHAGRSNWRMIAVAGFGSIGFCIGDRDLIDEALNGVRDETGKLKRDGFGHHVAWSMLDDGMYYERSLGYTTYVSSNYPYLLEAARHSGVDLWNMKMPGDEWGAGADPLRRFGPTGPRTIKGLFDAPFYRTMGDYSQVTVANVGSPSLTPKWFHEAAWRAYGDPKYAWLVHRGRKGRLPNNPVDLIWMSPEMTEGRFDLGKDATIGVTGRHTNACTLLPNGGLTILRQNGSSNAAAVLMTYGLWGSSHCHADQLSITLYAAEYQFIPEPKYFKGYGHKKFLSWDRQTIAHNTVTVDEISQDPQGDKDSPWVAPAPGRAPYSQPTLFHAGDKLKAFRAVCAPGRAYEGVTLDRTIAMVGSVVVDFYRCRSDREHQYDFSLHVDGQLAGSSVELGDAQAGPLADKLGYRHIVDLRRVALDEGVAELTYTRDNGVGPQLHLSFLPTGEGELIVGKGITGDHGRQADAVIVRKRAANADFVTVMNPAGNVDHPITATPLGDLPEDVLGVKLTSPDGSSHIVLSAETSRTFTYAGQTIKGQLALLKVQPDGTTELIDAVE</sequence>
<reference evidence="7" key="1">
    <citation type="journal article" date="2015" name="Nature">
        <title>Complex archaea that bridge the gap between prokaryotes and eukaryotes.</title>
        <authorList>
            <person name="Spang A."/>
            <person name="Saw J.H."/>
            <person name="Jorgensen S.L."/>
            <person name="Zaremba-Niedzwiedzka K."/>
            <person name="Martijn J."/>
            <person name="Lind A.E."/>
            <person name="van Eijk R."/>
            <person name="Schleper C."/>
            <person name="Guy L."/>
            <person name="Ettema T.J."/>
        </authorList>
    </citation>
    <scope>NUCLEOTIDE SEQUENCE</scope>
</reference>
<keyword evidence="3" id="KW-0574">Periplasm</keyword>
<proteinExistence type="predicted"/>
<protein>
    <submittedName>
        <fullName evidence="7">Uncharacterized protein</fullName>
    </submittedName>
</protein>
<dbReference type="SUPFAM" id="SSF48230">
    <property type="entry name" value="Chondroitin AC/alginate lyase"/>
    <property type="match status" value="1"/>
</dbReference>
<evidence type="ECO:0000259" key="6">
    <source>
        <dbReference type="Pfam" id="PF07940"/>
    </source>
</evidence>
<evidence type="ECO:0000256" key="4">
    <source>
        <dbReference type="ARBA" id="ARBA00023239"/>
    </source>
</evidence>
<feature type="domain" description="Heparinase II/III-like C-terminal" evidence="6">
    <location>
        <begin position="407"/>
        <end position="582"/>
    </location>
</feature>
<evidence type="ECO:0000256" key="1">
    <source>
        <dbReference type="ARBA" id="ARBA00004418"/>
    </source>
</evidence>
<dbReference type="AlphaFoldDB" id="A0A0F9W537"/>
<dbReference type="GO" id="GO:0016829">
    <property type="term" value="F:lyase activity"/>
    <property type="evidence" value="ECO:0007669"/>
    <property type="project" value="UniProtKB-KW"/>
</dbReference>
<dbReference type="GO" id="GO:0042597">
    <property type="term" value="C:periplasmic space"/>
    <property type="evidence" value="ECO:0007669"/>
    <property type="project" value="UniProtKB-SubCell"/>
</dbReference>
<name>A0A0F9W537_9ZZZZ</name>
<dbReference type="Pfam" id="PF07940">
    <property type="entry name" value="Hepar_II_III_C"/>
    <property type="match status" value="1"/>
</dbReference>
<gene>
    <name evidence="7" type="ORF">LCGC14_0019310</name>
</gene>
<organism evidence="7">
    <name type="scientific">marine sediment metagenome</name>
    <dbReference type="NCBI Taxonomy" id="412755"/>
    <lineage>
        <taxon>unclassified sequences</taxon>
        <taxon>metagenomes</taxon>
        <taxon>ecological metagenomes</taxon>
    </lineage>
</organism>
<accession>A0A0F9W537</accession>
<keyword evidence="4" id="KW-0456">Lyase</keyword>
<keyword evidence="2" id="KW-0732">Signal</keyword>
<dbReference type="PANTHER" id="PTHR39210:SF1">
    <property type="entry name" value="HEPARIN-SULFATE LYASE"/>
    <property type="match status" value="1"/>
</dbReference>
<evidence type="ECO:0000256" key="3">
    <source>
        <dbReference type="ARBA" id="ARBA00022764"/>
    </source>
</evidence>
<comment type="subcellular location">
    <subcellularLocation>
        <location evidence="1">Periplasm</location>
    </subcellularLocation>
</comment>
<dbReference type="Gene3D" id="2.70.98.70">
    <property type="match status" value="1"/>
</dbReference>
<dbReference type="Pfam" id="PF05426">
    <property type="entry name" value="Alginate_lyase"/>
    <property type="match status" value="1"/>
</dbReference>
<comment type="caution">
    <text evidence="7">The sequence shown here is derived from an EMBL/GenBank/DDBJ whole genome shotgun (WGS) entry which is preliminary data.</text>
</comment>
<dbReference type="InterPro" id="IPR008397">
    <property type="entry name" value="Alginate_lyase_dom"/>
</dbReference>
<evidence type="ECO:0000259" key="5">
    <source>
        <dbReference type="Pfam" id="PF05426"/>
    </source>
</evidence>
<evidence type="ECO:0000256" key="2">
    <source>
        <dbReference type="ARBA" id="ARBA00022729"/>
    </source>
</evidence>
<evidence type="ECO:0000313" key="7">
    <source>
        <dbReference type="EMBL" id="KKO11450.1"/>
    </source>
</evidence>
<dbReference type="PANTHER" id="PTHR39210">
    <property type="entry name" value="HEPARIN-SULFATE LYASE"/>
    <property type="match status" value="1"/>
</dbReference>
<dbReference type="EMBL" id="LAZR01000003">
    <property type="protein sequence ID" value="KKO11450.1"/>
    <property type="molecule type" value="Genomic_DNA"/>
</dbReference>
<feature type="domain" description="Alginate lyase" evidence="5">
    <location>
        <begin position="95"/>
        <end position="289"/>
    </location>
</feature>
<dbReference type="InterPro" id="IPR012480">
    <property type="entry name" value="Hepar_II_III_C"/>
</dbReference>
<dbReference type="Gene3D" id="1.50.10.100">
    <property type="entry name" value="Chondroitin AC/alginate lyase"/>
    <property type="match status" value="1"/>
</dbReference>
<dbReference type="InterPro" id="IPR008929">
    <property type="entry name" value="Chondroitin_lyas"/>
</dbReference>